<dbReference type="GO" id="GO:0005730">
    <property type="term" value="C:nucleolus"/>
    <property type="evidence" value="ECO:0007669"/>
    <property type="project" value="UniProtKB-SubCell"/>
</dbReference>
<dbReference type="AlphaFoldDB" id="A0A1G4I309"/>
<keyword evidence="2" id="KW-0271">Exosome</keyword>
<dbReference type="InterPro" id="IPR012340">
    <property type="entry name" value="NA-bd_OB-fold"/>
</dbReference>
<dbReference type="InterPro" id="IPR039771">
    <property type="entry name" value="Csl4"/>
</dbReference>
<dbReference type="VEuPathDB" id="TriTrypDB:TEOVI_000581000"/>
<evidence type="ECO:0000256" key="1">
    <source>
        <dbReference type="ARBA" id="ARBA00004604"/>
    </source>
</evidence>
<organism evidence="4 5">
    <name type="scientific">Trypanosoma equiperdum</name>
    <dbReference type="NCBI Taxonomy" id="5694"/>
    <lineage>
        <taxon>Eukaryota</taxon>
        <taxon>Discoba</taxon>
        <taxon>Euglenozoa</taxon>
        <taxon>Kinetoplastea</taxon>
        <taxon>Metakinetoplastina</taxon>
        <taxon>Trypanosomatida</taxon>
        <taxon>Trypanosomatidae</taxon>
        <taxon>Trypanosoma</taxon>
    </lineage>
</organism>
<feature type="region of interest" description="Disordered" evidence="3">
    <location>
        <begin position="117"/>
        <end position="140"/>
    </location>
</feature>
<dbReference type="Gene3D" id="2.40.50.140">
    <property type="entry name" value="Nucleic acid-binding proteins"/>
    <property type="match status" value="1"/>
</dbReference>
<evidence type="ECO:0000313" key="4">
    <source>
        <dbReference type="EMBL" id="SCU66096.1"/>
    </source>
</evidence>
<feature type="compositionally biased region" description="Polar residues" evidence="3">
    <location>
        <begin position="121"/>
        <end position="140"/>
    </location>
</feature>
<dbReference type="GO" id="GO:0006396">
    <property type="term" value="P:RNA processing"/>
    <property type="evidence" value="ECO:0007669"/>
    <property type="project" value="InterPro"/>
</dbReference>
<reference evidence="4" key="1">
    <citation type="submission" date="2016-09" db="EMBL/GenBank/DDBJ databases">
        <authorList>
            <person name="Hebert L."/>
            <person name="Moumen B."/>
        </authorList>
    </citation>
    <scope>NUCLEOTIDE SEQUENCE [LARGE SCALE GENOMIC DNA]</scope>
    <source>
        <strain evidence="4">OVI</strain>
    </source>
</reference>
<gene>
    <name evidence="4" type="ORF">TEOVI_000581000</name>
</gene>
<proteinExistence type="predicted"/>
<evidence type="ECO:0000256" key="3">
    <source>
        <dbReference type="SAM" id="MobiDB-lite"/>
    </source>
</evidence>
<accession>A0A1G4I309</accession>
<dbReference type="GO" id="GO:0000176">
    <property type="term" value="C:nuclear exosome (RNase complex)"/>
    <property type="evidence" value="ECO:0007669"/>
    <property type="project" value="TreeGrafter"/>
</dbReference>
<evidence type="ECO:0000256" key="2">
    <source>
        <dbReference type="ARBA" id="ARBA00022835"/>
    </source>
</evidence>
<name>A0A1G4I309_TRYEQ</name>
<sequence>MAVIVKTGKCVSPGDVLYATDIYDAIGTIVVAASDTGAVSAGNHADDAIIAGTGCYSRVVSKSDGAVSSQIITTLLGIVQWSGNVVSVRQPTKRARDATTIEVVSLNALKDAGTCGDSATPRLSTPGEATSSVSETPASTAVSTAPKSLWISTSVFGPRMGDNVHLRVVRVSRSFAYGEIIAVNGTWCSNSGSNGGGGGALGGFRGVIRMEDIRPFKPRKDQLTPPPPADAFQDGDVVVATVLSQSDVRQYQLSTVAEHCGVVEAFTVLNSNGRERRVRLRHIPECRDIMKCPLSGNLHRRWCPLIRLV</sequence>
<comment type="subcellular location">
    <subcellularLocation>
        <location evidence="1">Nucleus</location>
        <location evidence="1">Nucleolus</location>
    </subcellularLocation>
</comment>
<protein>
    <submittedName>
        <fullName evidence="4">Exosome component CSL4</fullName>
    </submittedName>
</protein>
<dbReference type="Proteomes" id="UP000195570">
    <property type="component" value="Unassembled WGS sequence"/>
</dbReference>
<dbReference type="PANTHER" id="PTHR12686">
    <property type="entry name" value="3'-5' EXORIBONUCLEASE CSL4-RELATED"/>
    <property type="match status" value="1"/>
</dbReference>
<dbReference type="PANTHER" id="PTHR12686:SF8">
    <property type="entry name" value="EXOSOME COMPLEX COMPONENT CSL4"/>
    <property type="match status" value="1"/>
</dbReference>
<comment type="caution">
    <text evidence="4">The sequence shown here is derived from an EMBL/GenBank/DDBJ whole genome shotgun (WGS) entry which is preliminary data.</text>
</comment>
<dbReference type="EMBL" id="CZPT02000500">
    <property type="protein sequence ID" value="SCU66096.1"/>
    <property type="molecule type" value="Genomic_DNA"/>
</dbReference>
<dbReference type="GO" id="GO:0005737">
    <property type="term" value="C:cytoplasm"/>
    <property type="evidence" value="ECO:0007669"/>
    <property type="project" value="TreeGrafter"/>
</dbReference>
<dbReference type="RefSeq" id="XP_067077585.1">
    <property type="nucleotide sequence ID" value="XM_067221484.1"/>
</dbReference>
<keyword evidence="5" id="KW-1185">Reference proteome</keyword>
<evidence type="ECO:0000313" key="5">
    <source>
        <dbReference type="Proteomes" id="UP000195570"/>
    </source>
</evidence>
<dbReference type="GeneID" id="92379749"/>
<dbReference type="SUPFAM" id="SSF50249">
    <property type="entry name" value="Nucleic acid-binding proteins"/>
    <property type="match status" value="1"/>
</dbReference>